<proteinExistence type="predicted"/>
<protein>
    <submittedName>
        <fullName evidence="2">Uncharacterized protein</fullName>
    </submittedName>
</protein>
<evidence type="ECO:0000256" key="1">
    <source>
        <dbReference type="SAM" id="Coils"/>
    </source>
</evidence>
<dbReference type="EMBL" id="JASPKZ010007724">
    <property type="protein sequence ID" value="KAJ9582879.1"/>
    <property type="molecule type" value="Genomic_DNA"/>
</dbReference>
<feature type="coiled-coil region" evidence="1">
    <location>
        <begin position="19"/>
        <end position="68"/>
    </location>
</feature>
<feature type="non-terminal residue" evidence="2">
    <location>
        <position position="101"/>
    </location>
</feature>
<keyword evidence="1" id="KW-0175">Coiled coil</keyword>
<sequence length="101" mass="11921">RLKIQRVWCLQVTILRSQLETLRTDLDKQRLTKEQELKEQAAKFTEKLKNLEKDLEKKSTLLEFKTLEAGNAEERCRLLESQSKMKLVEPQVPHVADKFPD</sequence>
<gene>
    <name evidence="2" type="ORF">L9F63_022775</name>
</gene>
<evidence type="ECO:0000313" key="3">
    <source>
        <dbReference type="Proteomes" id="UP001233999"/>
    </source>
</evidence>
<keyword evidence="3" id="KW-1185">Reference proteome</keyword>
<reference evidence="2" key="2">
    <citation type="submission" date="2023-05" db="EMBL/GenBank/DDBJ databases">
        <authorList>
            <person name="Fouks B."/>
        </authorList>
    </citation>
    <scope>NUCLEOTIDE SEQUENCE</scope>
    <source>
        <strain evidence="2">Stay&amp;Tobe</strain>
        <tissue evidence="2">Testes</tissue>
    </source>
</reference>
<accession>A0AAD7ZLG4</accession>
<evidence type="ECO:0000313" key="2">
    <source>
        <dbReference type="EMBL" id="KAJ9582879.1"/>
    </source>
</evidence>
<comment type="caution">
    <text evidence="2">The sequence shown here is derived from an EMBL/GenBank/DDBJ whole genome shotgun (WGS) entry which is preliminary data.</text>
</comment>
<feature type="non-terminal residue" evidence="2">
    <location>
        <position position="1"/>
    </location>
</feature>
<name>A0AAD7ZLG4_DIPPU</name>
<dbReference type="Proteomes" id="UP001233999">
    <property type="component" value="Unassembled WGS sequence"/>
</dbReference>
<dbReference type="AlphaFoldDB" id="A0AAD7ZLG4"/>
<reference evidence="2" key="1">
    <citation type="journal article" date="2023" name="IScience">
        <title>Live-bearing cockroach genome reveals convergent evolutionary mechanisms linked to viviparity in insects and beyond.</title>
        <authorList>
            <person name="Fouks B."/>
            <person name="Harrison M.C."/>
            <person name="Mikhailova A.A."/>
            <person name="Marchal E."/>
            <person name="English S."/>
            <person name="Carruthers M."/>
            <person name="Jennings E.C."/>
            <person name="Chiamaka E.L."/>
            <person name="Frigard R.A."/>
            <person name="Pippel M."/>
            <person name="Attardo G.M."/>
            <person name="Benoit J.B."/>
            <person name="Bornberg-Bauer E."/>
            <person name="Tobe S.S."/>
        </authorList>
    </citation>
    <scope>NUCLEOTIDE SEQUENCE</scope>
    <source>
        <strain evidence="2">Stay&amp;Tobe</strain>
    </source>
</reference>
<organism evidence="2 3">
    <name type="scientific">Diploptera punctata</name>
    <name type="common">Pacific beetle cockroach</name>
    <dbReference type="NCBI Taxonomy" id="6984"/>
    <lineage>
        <taxon>Eukaryota</taxon>
        <taxon>Metazoa</taxon>
        <taxon>Ecdysozoa</taxon>
        <taxon>Arthropoda</taxon>
        <taxon>Hexapoda</taxon>
        <taxon>Insecta</taxon>
        <taxon>Pterygota</taxon>
        <taxon>Neoptera</taxon>
        <taxon>Polyneoptera</taxon>
        <taxon>Dictyoptera</taxon>
        <taxon>Blattodea</taxon>
        <taxon>Blaberoidea</taxon>
        <taxon>Blaberidae</taxon>
        <taxon>Diplopterinae</taxon>
        <taxon>Diploptera</taxon>
    </lineage>
</organism>